<dbReference type="Gene3D" id="3.30.420.610">
    <property type="entry name" value="LOTUS domain-like"/>
    <property type="match status" value="3"/>
</dbReference>
<feature type="domain" description="HTH OST-type" evidence="1">
    <location>
        <begin position="338"/>
        <end position="412"/>
    </location>
</feature>
<dbReference type="EMBL" id="NCKV01000003">
    <property type="protein sequence ID" value="RWS32020.1"/>
    <property type="molecule type" value="Genomic_DNA"/>
</dbReference>
<dbReference type="InterPro" id="IPR041966">
    <property type="entry name" value="LOTUS-like"/>
</dbReference>
<evidence type="ECO:0000313" key="3">
    <source>
        <dbReference type="Proteomes" id="UP000288716"/>
    </source>
</evidence>
<sequence length="891" mass="102388">MRNRKLHPLALCNHNTSRTNMQAVELLVTNLDANMDHICLKRELMQYFRENEIHVLHLSFAKQQFISNSNCWREYEPNAYSALKAIVKVASFQDAQIAVSKLHHAKLGCKRIMVSILSKDRSLPLNVLRREVISIFEEIPSKKLPLVTFQDIYEKRNHRSLSMGDIYRLRDVIQVTSEFDSGGKFVSVNPHLKATAKNEENEDVTTTNVSYCKLHANVDVDSFWIEHGSSSLPNVHMSLKLLAPRIHRLLDTHRGLLPLGSIIECYRSEFNEDFISEEPSVPLEHLISCVPGIEVTCARTAALKRIQWTEKKLEESVELPVQPIASQCNTASDLIAKQLNQFSREVKDLLKSQPHCLVSFSKFVPAYHNHFGRQCCVYQYGYTKLIDLLEAVSHVVQILGEGPKRVLTLTHREQTKRFAADLLKVLKAQPGKRLTLIQFPDLFAAVLEKPFCITDYGVCHVTDILEDLWEGTAIMKQEEEDIVVEIPKREQTEEEKKRTKLFAKDVIELLQSTPNFSISFFKFIPAYHHYFGRQCKVSDYGFIKLIELLEEITPYVIELIVATNGEDKIIRLNFENRLIAMRNRLFRIVKTHSNGCILISRLNELFRHEFGFSINFADYNASDMSSLIVQMPATFRLLSAESEYTVALNDDLMSNVIRRRIIRILMEEESTEMKIDALISIYKAKFNEELDIFVLRERMKHCIITKTKLMSVSLSEVLKLVRDCILVIQQMSSKSVTIRTLNKFYESMFKKTLPDAKELGYKTLFTLFQTQSEYLSVRRNLEPGKVSWVLTINGEFIGDKLSVSAYCDCEEMVREVTSVTVNENEDKHGSRSEEESTSNIVALESNQSVSNGVPKVPLPPNEWLTEKKEVANCKRLRRIAAKFDVTLNDNE</sequence>
<dbReference type="STRING" id="299467.A0A443SWY3"/>
<dbReference type="PROSITE" id="PS51644">
    <property type="entry name" value="HTH_OST"/>
    <property type="match status" value="5"/>
</dbReference>
<feature type="domain" description="HTH OST-type" evidence="1">
    <location>
        <begin position="498"/>
        <end position="574"/>
    </location>
</feature>
<dbReference type="VEuPathDB" id="VectorBase:LDEU000021"/>
<dbReference type="InterPro" id="IPR012677">
    <property type="entry name" value="Nucleotide-bd_a/b_plait_sf"/>
</dbReference>
<evidence type="ECO:0000313" key="2">
    <source>
        <dbReference type="EMBL" id="RWS32020.1"/>
    </source>
</evidence>
<evidence type="ECO:0000259" key="1">
    <source>
        <dbReference type="PROSITE" id="PS51644"/>
    </source>
</evidence>
<name>A0A443SWY3_9ACAR</name>
<dbReference type="AlphaFoldDB" id="A0A443SWY3"/>
<dbReference type="Proteomes" id="UP000288716">
    <property type="component" value="Unassembled WGS sequence"/>
</dbReference>
<feature type="domain" description="HTH OST-type" evidence="1">
    <location>
        <begin position="414"/>
        <end position="488"/>
    </location>
</feature>
<dbReference type="InterPro" id="IPR025605">
    <property type="entry name" value="OST-HTH/LOTUS_dom"/>
</dbReference>
<feature type="domain" description="HTH OST-type" evidence="1">
    <location>
        <begin position="577"/>
        <end position="650"/>
    </location>
</feature>
<dbReference type="OrthoDB" id="6514399at2759"/>
<comment type="caution">
    <text evidence="2">The sequence shown here is derived from an EMBL/GenBank/DDBJ whole genome shotgun (WGS) entry which is preliminary data.</text>
</comment>
<organism evidence="2 3">
    <name type="scientific">Leptotrombidium deliense</name>
    <dbReference type="NCBI Taxonomy" id="299467"/>
    <lineage>
        <taxon>Eukaryota</taxon>
        <taxon>Metazoa</taxon>
        <taxon>Ecdysozoa</taxon>
        <taxon>Arthropoda</taxon>
        <taxon>Chelicerata</taxon>
        <taxon>Arachnida</taxon>
        <taxon>Acari</taxon>
        <taxon>Acariformes</taxon>
        <taxon>Trombidiformes</taxon>
        <taxon>Prostigmata</taxon>
        <taxon>Anystina</taxon>
        <taxon>Parasitengona</taxon>
        <taxon>Trombiculoidea</taxon>
        <taxon>Trombiculidae</taxon>
        <taxon>Leptotrombidium</taxon>
    </lineage>
</organism>
<proteinExistence type="predicted"/>
<gene>
    <name evidence="2" type="ORF">B4U80_11633</name>
</gene>
<dbReference type="Pfam" id="PF19687">
    <property type="entry name" value="MARF1_LOTUS"/>
    <property type="match status" value="2"/>
</dbReference>
<dbReference type="Gene3D" id="3.30.70.330">
    <property type="match status" value="1"/>
</dbReference>
<protein>
    <submittedName>
        <fullName evidence="2">Meiosis arrest female protein 1-like protein</fullName>
    </submittedName>
</protein>
<keyword evidence="3" id="KW-1185">Reference proteome</keyword>
<dbReference type="Pfam" id="PF12872">
    <property type="entry name" value="OST-HTH"/>
    <property type="match status" value="4"/>
</dbReference>
<feature type="domain" description="HTH OST-type" evidence="1">
    <location>
        <begin position="713"/>
        <end position="794"/>
    </location>
</feature>
<reference evidence="2 3" key="1">
    <citation type="journal article" date="2018" name="Gigascience">
        <title>Genomes of trombidid mites reveal novel predicted allergens and laterally-transferred genes associated with secondary metabolism.</title>
        <authorList>
            <person name="Dong X."/>
            <person name="Chaisiri K."/>
            <person name="Xia D."/>
            <person name="Armstrong S.D."/>
            <person name="Fang Y."/>
            <person name="Donnelly M.J."/>
            <person name="Kadowaki T."/>
            <person name="McGarry J.W."/>
            <person name="Darby A.C."/>
            <person name="Makepeace B.L."/>
        </authorList>
    </citation>
    <scope>NUCLEOTIDE SEQUENCE [LARGE SCALE GENOMIC DNA]</scope>
    <source>
        <strain evidence="2">UoL-UT</strain>
    </source>
</reference>
<accession>A0A443SWY3</accession>
<dbReference type="InterPro" id="IPR045602">
    <property type="entry name" value="MARF1_LOTUS"/>
</dbReference>